<comment type="caution">
    <text evidence="1">The sequence shown here is derived from an EMBL/GenBank/DDBJ whole genome shotgun (WGS) entry which is preliminary data.</text>
</comment>
<proteinExistence type="predicted"/>
<accession>A0A0J1BGN9</accession>
<gene>
    <name evidence="1" type="ORF">RISK_002340</name>
</gene>
<protein>
    <submittedName>
        <fullName evidence="1">Uncharacterized protein</fullName>
    </submittedName>
</protein>
<keyword evidence="2" id="KW-1185">Reference proteome</keyword>
<organism evidence="1 2">
    <name type="scientific">Rhodopirellula islandica</name>
    <dbReference type="NCBI Taxonomy" id="595434"/>
    <lineage>
        <taxon>Bacteria</taxon>
        <taxon>Pseudomonadati</taxon>
        <taxon>Planctomycetota</taxon>
        <taxon>Planctomycetia</taxon>
        <taxon>Pirellulales</taxon>
        <taxon>Pirellulaceae</taxon>
        <taxon>Rhodopirellula</taxon>
    </lineage>
</organism>
<reference evidence="1" key="1">
    <citation type="submission" date="2015-05" db="EMBL/GenBank/DDBJ databases">
        <title>Permanent draft genome of Rhodopirellula islandicus K833.</title>
        <authorList>
            <person name="Kizina J."/>
            <person name="Richter M."/>
            <person name="Glockner F.O."/>
            <person name="Harder J."/>
        </authorList>
    </citation>
    <scope>NUCLEOTIDE SEQUENCE [LARGE SCALE GENOMIC DNA]</scope>
    <source>
        <strain evidence="1">K833</strain>
    </source>
</reference>
<sequence length="58" mass="6121">MIVLSSLARRSKVLRGTPMYLAELSALSAAGGIAGSTILNVECVADGRARARLTFTQR</sequence>
<evidence type="ECO:0000313" key="1">
    <source>
        <dbReference type="EMBL" id="KLU05708.1"/>
    </source>
</evidence>
<evidence type="ECO:0000313" key="2">
    <source>
        <dbReference type="Proteomes" id="UP000036367"/>
    </source>
</evidence>
<dbReference type="AlphaFoldDB" id="A0A0J1BGN9"/>
<dbReference type="EMBL" id="LECT01000017">
    <property type="protein sequence ID" value="KLU05708.1"/>
    <property type="molecule type" value="Genomic_DNA"/>
</dbReference>
<dbReference type="Proteomes" id="UP000036367">
    <property type="component" value="Unassembled WGS sequence"/>
</dbReference>
<name>A0A0J1BGN9_RHOIS</name>